<dbReference type="RefSeq" id="WP_206782652.1">
    <property type="nucleotide sequence ID" value="NZ_JAEMWV010000005.1"/>
</dbReference>
<gene>
    <name evidence="2" type="ORF">JF537_11205</name>
</gene>
<dbReference type="EMBL" id="JAEMWV010000005">
    <property type="protein sequence ID" value="MBN8252141.1"/>
    <property type="molecule type" value="Genomic_DNA"/>
</dbReference>
<comment type="caution">
    <text evidence="2">The sequence shown here is derived from an EMBL/GenBank/DDBJ whole genome shotgun (WGS) entry which is preliminary data.</text>
</comment>
<evidence type="ECO:0008006" key="4">
    <source>
        <dbReference type="Google" id="ProtNLM"/>
    </source>
</evidence>
<evidence type="ECO:0000313" key="3">
    <source>
        <dbReference type="Proteomes" id="UP000664578"/>
    </source>
</evidence>
<dbReference type="Proteomes" id="UP000664578">
    <property type="component" value="Unassembled WGS sequence"/>
</dbReference>
<protein>
    <recommendedName>
        <fullName evidence="4">Lipoprotein</fullName>
    </recommendedName>
</protein>
<evidence type="ECO:0000256" key="1">
    <source>
        <dbReference type="SAM" id="SignalP"/>
    </source>
</evidence>
<dbReference type="AlphaFoldDB" id="A0A8I1SP84"/>
<reference evidence="2" key="1">
    <citation type="submission" date="2020-12" db="EMBL/GenBank/DDBJ databases">
        <title>PHA producing bacteria isolated from mangrove.</title>
        <authorList>
            <person name="Zheng W."/>
            <person name="Yu S."/>
            <person name="Huang Y."/>
        </authorList>
    </citation>
    <scope>NUCLEOTIDE SEQUENCE</scope>
    <source>
        <strain evidence="2">GN22-4</strain>
    </source>
</reference>
<sequence>MITKRKRIILVLLSSLFVGGCQMSDEQSKKTKPLDQKPSEVATEDLPNTRALQDEFTREMIKSTKETEKGYYTLESKTGVYEMLFPAGGGIDGIGYKQNGESSESFLAGILYEDKSSAELSVRYTTLLSNDEKDIEYAKRFLTNNVGEDMTFNQIDGKGKVTYVAPFKTEEFGTYGYGAYILPDKGWGGLEIIYSTRCADKTKPCDPQEETFKKRAYKLISSVEFLNKKEVKQ</sequence>
<proteinExistence type="predicted"/>
<feature type="signal peptide" evidence="1">
    <location>
        <begin position="1"/>
        <end position="23"/>
    </location>
</feature>
<evidence type="ECO:0000313" key="2">
    <source>
        <dbReference type="EMBL" id="MBN8252141.1"/>
    </source>
</evidence>
<dbReference type="PROSITE" id="PS51257">
    <property type="entry name" value="PROKAR_LIPOPROTEIN"/>
    <property type="match status" value="1"/>
</dbReference>
<feature type="chain" id="PRO_5038385654" description="Lipoprotein" evidence="1">
    <location>
        <begin position="24"/>
        <end position="233"/>
    </location>
</feature>
<keyword evidence="1" id="KW-0732">Signal</keyword>
<name>A0A8I1SP84_9BACI</name>
<organism evidence="2 3">
    <name type="scientific">Priestia flexa</name>
    <dbReference type="NCBI Taxonomy" id="86664"/>
    <lineage>
        <taxon>Bacteria</taxon>
        <taxon>Bacillati</taxon>
        <taxon>Bacillota</taxon>
        <taxon>Bacilli</taxon>
        <taxon>Bacillales</taxon>
        <taxon>Bacillaceae</taxon>
        <taxon>Priestia</taxon>
    </lineage>
</organism>
<accession>A0A8I1SP84</accession>